<evidence type="ECO:0000313" key="5">
    <source>
        <dbReference type="Proteomes" id="UP000308730"/>
    </source>
</evidence>
<dbReference type="Gene3D" id="1.25.40.10">
    <property type="entry name" value="Tetratricopeptide repeat domain"/>
    <property type="match status" value="5"/>
</dbReference>
<keyword evidence="5" id="KW-1185">Reference proteome</keyword>
<feature type="repeat" description="TPR" evidence="3">
    <location>
        <begin position="39"/>
        <end position="72"/>
    </location>
</feature>
<dbReference type="InterPro" id="IPR011990">
    <property type="entry name" value="TPR-like_helical_dom_sf"/>
</dbReference>
<dbReference type="PROSITE" id="PS50293">
    <property type="entry name" value="TPR_REGION"/>
    <property type="match status" value="1"/>
</dbReference>
<name>A0A4S4MT31_9APHY</name>
<dbReference type="EMBL" id="SGPM01000173">
    <property type="protein sequence ID" value="THH28528.1"/>
    <property type="molecule type" value="Genomic_DNA"/>
</dbReference>
<dbReference type="SUPFAM" id="SSF48452">
    <property type="entry name" value="TPR-like"/>
    <property type="match status" value="4"/>
</dbReference>
<dbReference type="PANTHER" id="PTHR15704">
    <property type="entry name" value="SUPERKILLER 3 PROTEIN-RELATED"/>
    <property type="match status" value="1"/>
</dbReference>
<dbReference type="Pfam" id="PF13432">
    <property type="entry name" value="TPR_16"/>
    <property type="match status" value="3"/>
</dbReference>
<gene>
    <name evidence="4" type="ORF">EUX98_g5655</name>
</gene>
<evidence type="ECO:0000256" key="3">
    <source>
        <dbReference type="PROSITE-ProRule" id="PRU00339"/>
    </source>
</evidence>
<dbReference type="OrthoDB" id="421075at2759"/>
<dbReference type="GO" id="GO:0055087">
    <property type="term" value="C:Ski complex"/>
    <property type="evidence" value="ECO:0007669"/>
    <property type="project" value="InterPro"/>
</dbReference>
<evidence type="ECO:0000313" key="4">
    <source>
        <dbReference type="EMBL" id="THH28528.1"/>
    </source>
</evidence>
<evidence type="ECO:0000256" key="2">
    <source>
        <dbReference type="ARBA" id="ARBA00022803"/>
    </source>
</evidence>
<organism evidence="4 5">
    <name type="scientific">Antrodiella citrinella</name>
    <dbReference type="NCBI Taxonomy" id="2447956"/>
    <lineage>
        <taxon>Eukaryota</taxon>
        <taxon>Fungi</taxon>
        <taxon>Dikarya</taxon>
        <taxon>Basidiomycota</taxon>
        <taxon>Agaricomycotina</taxon>
        <taxon>Agaricomycetes</taxon>
        <taxon>Polyporales</taxon>
        <taxon>Steccherinaceae</taxon>
        <taxon>Antrodiella</taxon>
    </lineage>
</organism>
<evidence type="ECO:0000256" key="1">
    <source>
        <dbReference type="ARBA" id="ARBA00022737"/>
    </source>
</evidence>
<protein>
    <recommendedName>
        <fullName evidence="6">Superkiller protein 3</fullName>
    </recommendedName>
</protein>
<evidence type="ECO:0008006" key="6">
    <source>
        <dbReference type="Google" id="ProtNLM"/>
    </source>
</evidence>
<keyword evidence="2 3" id="KW-0802">TPR repeat</keyword>
<accession>A0A4S4MT31</accession>
<comment type="caution">
    <text evidence="4">The sequence shown here is derived from an EMBL/GenBank/DDBJ whole genome shotgun (WGS) entry which is preliminary data.</text>
</comment>
<keyword evidence="1" id="KW-0677">Repeat</keyword>
<sequence length="1410" mass="156611">MASFVKAKLKNAREALGKKNYESARDAATEVLSFEPENYHANVFLGMACLELGDKDHSEQAYRNAIESNPDQVLAWQGITKLYERTENWGQYADSLQQMVQLFLKSNDAVKCAETLQRFLDLRRAHGSPSEICDTLSLWLPDSVFYPLLSTLPPLDATVPTSATIPLTQAIMQNSLPTIEEIVTILENEEFATIKNEVEKRRTRLGAAGPEQIRKELPGFYNEIMNHPYASDDLRRTTESKLLRHKQRLLHALPANGDSAVKKAEISSELHDLVNGMVFLEIPDELAWLIFMENKDAPTIESYDLGIFRKYLRLFPKTTMQNLLHAYLRYYGLPASENTDSESEPANQPDDDHDYAQDALDAFQKLPDSVIAHRIAVEIYEQDVDYDNTFKIAESGLELTQQSEKNNSIQLPRSSEVKAFEIALATSLIHLYPPKHHTRALRLLNDILAEDPDNVRCLMGRAYILQHANKWGEAKSVFDHVVTLLPGDMEEGIRAQEESAWCTVQSRDPDIAAALLQSIVGTLDSLDGREVDQARCWWRLGQCHWDMGDREVAYRHFITSLKRSFSFASAYTSLGIYYAEVASPPDPKRASKCFQKAFELDPREGDAARRLAEGFAEERDWDLVEVVARRTIDGEGGLNAGIESASAAARSLPVNAWAWKALGVVEMNRQHYAPAIQAFQIALRTDPEDQLSWLRLGEVYSKAGRYEAAMKALKRAEELNPDDWIASYFLGDVERQTGRYWAAIDIFSAILSKQPQETKVILTLAQTHFALGRAELSSFFAARAESSFLACIQTALQLLETGAGYRRIIWKVAADALYQLSRLSTFSDIESTVTVAHQMLSFLTEKPREQLLTILTSPQELDGSSDPNLAMSLLEAAIIAYHYRATLGALDDAASGSACHDIGISLSSYALRLSDEDKRERATQQAIAYFREALALDPMNDRYWNTLGTALFSSQPRTAQHAYIRALEIDSRNAATWTNLGLFYLYHEDAQLATEAFYKAQILDPDYALAWVGRGLIATSQGNDPESKAFFEHSISLPAPVLDADVAFATRLLSHLNSIRDYTSLNLHPAFFVLGRFCKQRSQDAYGWHLFGLVCESIGKSELGIEAIGRAIEILEAAYEESEDPILERRFAIAHVNIGRLRLSAGDYEEALGALEVALGLLPEDAPDQATRSLLAQAQLCSGLAAFKLGQLEEALRYFESAVETSVDELVIRSHAVVVLAQTLWAIGTEDGKEAAKAHLLQSIESDPDNLLAINALAGMGILTDDDSLVDAALSEILSLSIQEREDRDPEGNVTSLLIQHHLSQGDVGQAMSTAQKAVAAHPSQSKSKRQLAVLAIQAGQTSSAQAVLTSLSAEEEFTVARDSAALQALVGSSDEAQKGSSLRLVQKAVMLAPWKTFDWRILAYVRSRS</sequence>
<dbReference type="InterPro" id="IPR019734">
    <property type="entry name" value="TPR_rpt"/>
</dbReference>
<feature type="repeat" description="TPR" evidence="3">
    <location>
        <begin position="656"/>
        <end position="689"/>
    </location>
</feature>
<dbReference type="InterPro" id="IPR039226">
    <property type="entry name" value="Ski3/TTC37"/>
</dbReference>
<dbReference type="GO" id="GO:0006401">
    <property type="term" value="P:RNA catabolic process"/>
    <property type="evidence" value="ECO:0007669"/>
    <property type="project" value="InterPro"/>
</dbReference>
<feature type="repeat" description="TPR" evidence="3">
    <location>
        <begin position="974"/>
        <end position="1007"/>
    </location>
</feature>
<reference evidence="4 5" key="1">
    <citation type="submission" date="2019-02" db="EMBL/GenBank/DDBJ databases">
        <title>Genome sequencing of the rare red list fungi Antrodiella citrinella (Flaviporus citrinellus).</title>
        <authorList>
            <person name="Buettner E."/>
            <person name="Kellner H."/>
        </authorList>
    </citation>
    <scope>NUCLEOTIDE SEQUENCE [LARGE SCALE GENOMIC DNA]</scope>
    <source>
        <strain evidence="4 5">DSM 108506</strain>
    </source>
</reference>
<dbReference type="SMART" id="SM00028">
    <property type="entry name" value="TPR"/>
    <property type="match status" value="15"/>
</dbReference>
<dbReference type="PANTHER" id="PTHR15704:SF7">
    <property type="entry name" value="SUPERKILLER COMPLEX PROTEIN 3"/>
    <property type="match status" value="1"/>
</dbReference>
<proteinExistence type="predicted"/>
<dbReference type="PROSITE" id="PS50005">
    <property type="entry name" value="TPR"/>
    <property type="match status" value="6"/>
</dbReference>
<feature type="repeat" description="TPR" evidence="3">
    <location>
        <begin position="690"/>
        <end position="723"/>
    </location>
</feature>
<feature type="repeat" description="TPR" evidence="3">
    <location>
        <begin position="1176"/>
        <end position="1209"/>
    </location>
</feature>
<feature type="repeat" description="TPR" evidence="3">
    <location>
        <begin position="1132"/>
        <end position="1165"/>
    </location>
</feature>
<dbReference type="Proteomes" id="UP000308730">
    <property type="component" value="Unassembled WGS sequence"/>
</dbReference>